<dbReference type="GO" id="GO:0016765">
    <property type="term" value="F:transferase activity, transferring alkyl or aryl (other than methyl) groups"/>
    <property type="evidence" value="ECO:0007669"/>
    <property type="project" value="InterPro"/>
</dbReference>
<dbReference type="OrthoDB" id="163765at2"/>
<feature type="transmembrane region" description="Helical" evidence="5">
    <location>
        <begin position="137"/>
        <end position="157"/>
    </location>
</feature>
<dbReference type="Proteomes" id="UP000287352">
    <property type="component" value="Unassembled WGS sequence"/>
</dbReference>
<protein>
    <recommendedName>
        <fullName evidence="8">Ubiquinone biosynthesis protein UbiA</fullName>
    </recommendedName>
</protein>
<feature type="transmembrane region" description="Helical" evidence="5">
    <location>
        <begin position="12"/>
        <end position="35"/>
    </location>
</feature>
<feature type="transmembrane region" description="Helical" evidence="5">
    <location>
        <begin position="163"/>
        <end position="180"/>
    </location>
</feature>
<sequence>MVKKRTPVEVLYGFFLLCHPLPVFFHAVAVSLFAFMAGWPVFRWGTLALVISAHVAMQIAIAIFNDYCDRHLDAQSRSDKPIVRGWIRPSEAFLGGLFFCGLMILLLLPLNRLALLISLCYLTLGLSYNIGLKATLWSGIVFAVAIPLIPLYAFVGMDVWHPFVFWLVPVAALVGIALNLSNSLPDIEDDASHHTRTLAVVLGPDRTLLLTPTCLLCATAIIAILTMWQVVATRGLITQLTLLEIGLLGVGLLVSWRYWLDEKRRKLYFYLIVSGCFLLVGGWLIGILS</sequence>
<evidence type="ECO:0000256" key="4">
    <source>
        <dbReference type="ARBA" id="ARBA00023136"/>
    </source>
</evidence>
<feature type="transmembrane region" description="Helical" evidence="5">
    <location>
        <begin position="41"/>
        <end position="64"/>
    </location>
</feature>
<evidence type="ECO:0000256" key="1">
    <source>
        <dbReference type="ARBA" id="ARBA00004141"/>
    </source>
</evidence>
<dbReference type="Pfam" id="PF01040">
    <property type="entry name" value="UbiA"/>
    <property type="match status" value="1"/>
</dbReference>
<dbReference type="InterPro" id="IPR044878">
    <property type="entry name" value="UbiA_sf"/>
</dbReference>
<accession>A0A402A5H3</accession>
<dbReference type="AlphaFoldDB" id="A0A402A5H3"/>
<keyword evidence="4 5" id="KW-0472">Membrane</keyword>
<dbReference type="RefSeq" id="WP_126581762.1">
    <property type="nucleotide sequence ID" value="NZ_BIFR01000001.1"/>
</dbReference>
<dbReference type="EMBL" id="BIFR01000001">
    <property type="protein sequence ID" value="GCE14350.1"/>
    <property type="molecule type" value="Genomic_DNA"/>
</dbReference>
<keyword evidence="2 5" id="KW-0812">Transmembrane</keyword>
<dbReference type="InterPro" id="IPR000537">
    <property type="entry name" value="UbiA_prenyltransferase"/>
</dbReference>
<keyword evidence="3 5" id="KW-1133">Transmembrane helix</keyword>
<keyword evidence="7" id="KW-1185">Reference proteome</keyword>
<evidence type="ECO:0000256" key="5">
    <source>
        <dbReference type="SAM" id="Phobius"/>
    </source>
</evidence>
<evidence type="ECO:0000313" key="7">
    <source>
        <dbReference type="Proteomes" id="UP000287352"/>
    </source>
</evidence>
<feature type="transmembrane region" description="Helical" evidence="5">
    <location>
        <begin position="85"/>
        <end position="107"/>
    </location>
</feature>
<reference evidence="7" key="1">
    <citation type="submission" date="2018-12" db="EMBL/GenBank/DDBJ databases">
        <title>Tengunoibacter tsumagoiensis gen. nov., sp. nov., Dictyobacter kobayashii sp. nov., D. alpinus sp. nov., and D. joshuensis sp. nov. and description of Dictyobacteraceae fam. nov. within the order Ktedonobacterales isolated from Tengu-no-mugimeshi.</title>
        <authorList>
            <person name="Wang C.M."/>
            <person name="Zheng Y."/>
            <person name="Sakai Y."/>
            <person name="Toyoda A."/>
            <person name="Minakuchi Y."/>
            <person name="Abe K."/>
            <person name="Yokota A."/>
            <person name="Yabe S."/>
        </authorList>
    </citation>
    <scope>NUCLEOTIDE SEQUENCE [LARGE SCALE GENOMIC DNA]</scope>
    <source>
        <strain evidence="7">Uno3</strain>
    </source>
</reference>
<evidence type="ECO:0000313" key="6">
    <source>
        <dbReference type="EMBL" id="GCE14350.1"/>
    </source>
</evidence>
<evidence type="ECO:0008006" key="8">
    <source>
        <dbReference type="Google" id="ProtNLM"/>
    </source>
</evidence>
<evidence type="ECO:0000256" key="2">
    <source>
        <dbReference type="ARBA" id="ARBA00022692"/>
    </source>
</evidence>
<proteinExistence type="predicted"/>
<comment type="caution">
    <text evidence="6">The sequence shown here is derived from an EMBL/GenBank/DDBJ whole genome shotgun (WGS) entry which is preliminary data.</text>
</comment>
<name>A0A402A5H3_9CHLR</name>
<feature type="transmembrane region" description="Helical" evidence="5">
    <location>
        <begin position="113"/>
        <end position="130"/>
    </location>
</feature>
<dbReference type="Gene3D" id="1.10.357.140">
    <property type="entry name" value="UbiA prenyltransferase"/>
    <property type="match status" value="1"/>
</dbReference>
<gene>
    <name evidence="6" type="ORF">KTT_42090</name>
</gene>
<organism evidence="6 7">
    <name type="scientific">Tengunoibacter tsumagoiensis</name>
    <dbReference type="NCBI Taxonomy" id="2014871"/>
    <lineage>
        <taxon>Bacteria</taxon>
        <taxon>Bacillati</taxon>
        <taxon>Chloroflexota</taxon>
        <taxon>Ktedonobacteria</taxon>
        <taxon>Ktedonobacterales</taxon>
        <taxon>Dictyobacteraceae</taxon>
        <taxon>Tengunoibacter</taxon>
    </lineage>
</organism>
<feature type="transmembrane region" description="Helical" evidence="5">
    <location>
        <begin position="236"/>
        <end position="260"/>
    </location>
</feature>
<feature type="transmembrane region" description="Helical" evidence="5">
    <location>
        <begin position="208"/>
        <end position="230"/>
    </location>
</feature>
<dbReference type="GO" id="GO:0016020">
    <property type="term" value="C:membrane"/>
    <property type="evidence" value="ECO:0007669"/>
    <property type="project" value="UniProtKB-SubCell"/>
</dbReference>
<feature type="transmembrane region" description="Helical" evidence="5">
    <location>
        <begin position="267"/>
        <end position="288"/>
    </location>
</feature>
<comment type="subcellular location">
    <subcellularLocation>
        <location evidence="1">Membrane</location>
        <topology evidence="1">Multi-pass membrane protein</topology>
    </subcellularLocation>
</comment>
<evidence type="ECO:0000256" key="3">
    <source>
        <dbReference type="ARBA" id="ARBA00022989"/>
    </source>
</evidence>
<dbReference type="CDD" id="cd13956">
    <property type="entry name" value="PT_UbiA"/>
    <property type="match status" value="1"/>
</dbReference>